<sequence>MITLIRLIEKGIQTTASFGKQQEYYHAVRKPEGTDSSLRRTDLTKIMQLNEDDEVEFLNNDEPGFDLTEDEINKFKIWRGGVIPYYIDVVSFNDKTLRDQIRAVLVWINSRTALSFQELPAPPEDSDTRWVIFSNRRGQLGCSDHSTHNFTHKGVQLVHMGYDCIRGDLAEALLLLAGIPAQHNAPDRDKYIKVIEENIIPGKKRYLFKKLNDTEWLFHDLKYDFTSASHFDTHRHSKNGRATIEIQVNYDDNIGSQSKMTKTDIEKLRMLYNYMVKKTMRKSPECKKLFKKNRNFYNLVDTADKLKPRKKSYKYLGNAAPNNPDPESDKETDYFMDPLPVESVNIDDETNKTNGRNKLQKKKKKEKLFYLESDFMTN</sequence>
<feature type="region of interest" description="Disordered" evidence="3">
    <location>
        <begin position="315"/>
        <end position="335"/>
    </location>
</feature>
<dbReference type="AlphaFoldDB" id="A0A835GKE3"/>
<evidence type="ECO:0000256" key="2">
    <source>
        <dbReference type="RuleBase" id="RU361183"/>
    </source>
</evidence>
<dbReference type="GO" id="GO:0004222">
    <property type="term" value="F:metalloendopeptidase activity"/>
    <property type="evidence" value="ECO:0007669"/>
    <property type="project" value="UniProtKB-UniRule"/>
</dbReference>
<dbReference type="EMBL" id="JACKWZ010000080">
    <property type="protein sequence ID" value="KAF9416970.1"/>
    <property type="molecule type" value="Genomic_DNA"/>
</dbReference>
<dbReference type="GO" id="GO:0006508">
    <property type="term" value="P:proteolysis"/>
    <property type="evidence" value="ECO:0007669"/>
    <property type="project" value="UniProtKB-KW"/>
</dbReference>
<dbReference type="Gene3D" id="3.40.390.10">
    <property type="entry name" value="Collagenase (Catalytic Domain)"/>
    <property type="match status" value="1"/>
</dbReference>
<keyword evidence="1" id="KW-1015">Disulfide bond</keyword>
<evidence type="ECO:0000256" key="3">
    <source>
        <dbReference type="SAM" id="MobiDB-lite"/>
    </source>
</evidence>
<gene>
    <name evidence="5" type="ORF">HW555_005798</name>
</gene>
<comment type="caution">
    <text evidence="1">Lacks conserved residue(s) required for the propagation of feature annotation.</text>
</comment>
<dbReference type="PANTHER" id="PTHR10127">
    <property type="entry name" value="DISCOIDIN, CUB, EGF, LAMININ , AND ZINC METALLOPROTEASE DOMAIN CONTAINING"/>
    <property type="match status" value="1"/>
</dbReference>
<evidence type="ECO:0000259" key="4">
    <source>
        <dbReference type="PROSITE" id="PS51864"/>
    </source>
</evidence>
<keyword evidence="2" id="KW-0479">Metal-binding</keyword>
<organism evidence="5 6">
    <name type="scientific">Spodoptera exigua</name>
    <name type="common">Beet armyworm</name>
    <name type="synonym">Noctua fulgens</name>
    <dbReference type="NCBI Taxonomy" id="7107"/>
    <lineage>
        <taxon>Eukaryota</taxon>
        <taxon>Metazoa</taxon>
        <taxon>Ecdysozoa</taxon>
        <taxon>Arthropoda</taxon>
        <taxon>Hexapoda</taxon>
        <taxon>Insecta</taxon>
        <taxon>Pterygota</taxon>
        <taxon>Neoptera</taxon>
        <taxon>Endopterygota</taxon>
        <taxon>Lepidoptera</taxon>
        <taxon>Glossata</taxon>
        <taxon>Ditrysia</taxon>
        <taxon>Noctuoidea</taxon>
        <taxon>Noctuidae</taxon>
        <taxon>Amphipyrinae</taxon>
        <taxon>Spodoptera</taxon>
    </lineage>
</organism>
<protein>
    <recommendedName>
        <fullName evidence="2">Metalloendopeptidase</fullName>
        <ecNumber evidence="2">3.4.24.-</ecNumber>
    </recommendedName>
</protein>
<dbReference type="Pfam" id="PF01400">
    <property type="entry name" value="Astacin"/>
    <property type="match status" value="1"/>
</dbReference>
<reference evidence="5" key="1">
    <citation type="submission" date="2020-08" db="EMBL/GenBank/DDBJ databases">
        <title>Spodoptera exigua strain:BAW_Kor-Di-RS1 Genome sequencing and assembly.</title>
        <authorList>
            <person name="Kim J."/>
            <person name="Nam H.Y."/>
            <person name="Kwon M."/>
            <person name="Choi J.H."/>
            <person name="Cho S.R."/>
            <person name="Kim G.-H."/>
        </authorList>
    </citation>
    <scope>NUCLEOTIDE SEQUENCE</scope>
    <source>
        <strain evidence="5">BAW_Kor-Di-RS1</strain>
        <tissue evidence="5">Whole-body</tissue>
    </source>
</reference>
<dbReference type="InterPro" id="IPR024079">
    <property type="entry name" value="MetalloPept_cat_dom_sf"/>
</dbReference>
<dbReference type="PROSITE" id="PS51864">
    <property type="entry name" value="ASTACIN"/>
    <property type="match status" value="1"/>
</dbReference>
<evidence type="ECO:0000256" key="1">
    <source>
        <dbReference type="PROSITE-ProRule" id="PRU01211"/>
    </source>
</evidence>
<evidence type="ECO:0000313" key="6">
    <source>
        <dbReference type="Proteomes" id="UP000648187"/>
    </source>
</evidence>
<feature type="domain" description="Peptidase M12A" evidence="4">
    <location>
        <begin position="73"/>
        <end position="277"/>
    </location>
</feature>
<feature type="disulfide bond" evidence="1">
    <location>
        <begin position="142"/>
        <end position="164"/>
    </location>
</feature>
<dbReference type="InterPro" id="IPR006026">
    <property type="entry name" value="Peptidase_Metallo"/>
</dbReference>
<dbReference type="EC" id="3.4.24.-" evidence="2"/>
<dbReference type="PANTHER" id="PTHR10127:SF850">
    <property type="entry name" value="METALLOENDOPEPTIDASE"/>
    <property type="match status" value="1"/>
</dbReference>
<comment type="cofactor">
    <cofactor evidence="2">
        <name>Zn(2+)</name>
        <dbReference type="ChEBI" id="CHEBI:29105"/>
    </cofactor>
    <text evidence="2">Binds 1 zinc ion per subunit.</text>
</comment>
<dbReference type="SUPFAM" id="SSF55486">
    <property type="entry name" value="Metalloproteases ('zincins'), catalytic domain"/>
    <property type="match status" value="1"/>
</dbReference>
<dbReference type="GO" id="GO:0008270">
    <property type="term" value="F:zinc ion binding"/>
    <property type="evidence" value="ECO:0007669"/>
    <property type="project" value="InterPro"/>
</dbReference>
<dbReference type="SMART" id="SM00235">
    <property type="entry name" value="ZnMc"/>
    <property type="match status" value="1"/>
</dbReference>
<evidence type="ECO:0000313" key="5">
    <source>
        <dbReference type="EMBL" id="KAF9416970.1"/>
    </source>
</evidence>
<accession>A0A835GKE3</accession>
<keyword evidence="2" id="KW-0482">Metalloprotease</keyword>
<keyword evidence="2" id="KW-0862">Zinc</keyword>
<dbReference type="Proteomes" id="UP000648187">
    <property type="component" value="Unassembled WGS sequence"/>
</dbReference>
<proteinExistence type="predicted"/>
<keyword evidence="2" id="KW-0645">Protease</keyword>
<name>A0A835GKE3_SPOEX</name>
<dbReference type="InterPro" id="IPR001506">
    <property type="entry name" value="Peptidase_M12A"/>
</dbReference>
<comment type="caution">
    <text evidence="5">The sequence shown here is derived from an EMBL/GenBank/DDBJ whole genome shotgun (WGS) entry which is preliminary data.</text>
</comment>
<keyword evidence="2" id="KW-0378">Hydrolase</keyword>
<keyword evidence="6" id="KW-1185">Reference proteome</keyword>
<dbReference type="PRINTS" id="PR00480">
    <property type="entry name" value="ASTACIN"/>
</dbReference>